<evidence type="ECO:0000313" key="4">
    <source>
        <dbReference type="EMBL" id="RLN57794.1"/>
    </source>
</evidence>
<sequence>MTPVPTGAKVWLVTGCASGLGREVVLAALAHGDCVIATARNPERLVDLEQKGARTLALDVTASQDELRTVVNNALDMYGTIDVLVNNAAYLLEGAIEECSEQEVLDQFNTNVFGMLRVLRAVLPHMREKRAGIVANVGSAGGWKGIPGIGLYGSTKFAIAGITLALREEVAPLGIEVTVVEPGAFRTSILGKGFVPAKTPIDDFEPLTKPLTTHVASFSGKQPGDPARAAQVMVEALTKSGRCAQKALPSRLLLGKDAVKLGRGVLQQNKSELEEWAELSTSTDFQDTKTPKVWLVTACSSGFGKEIVLAALARGDHVIATARDASKLQGLVDQGARALALDVTASDTEMAKVVDQALGFYGTIDILVNNAAFLLGGAIEECSGEEALKQYNTNVFGTLRMLRAVLPHMRAKRSGVVATIGSAGGWIGIKTMGVYGSTKFALAGLSLALREELEPFGIDVTIIEPGSFRTAILGKGFSSMNKSIPDYLPITQHLHSRISSVNAQEFKQPGDPAKGAHVIVEVLTKSGRCAGKTIPSRMLLGKDAVAIGDAALKRTRREFDEWSSLAASTDYDDVQGLVMSSLAKL</sequence>
<dbReference type="OrthoDB" id="1274115at2759"/>
<dbReference type="PRINTS" id="PR00081">
    <property type="entry name" value="GDHRDH"/>
</dbReference>
<evidence type="ECO:0000256" key="1">
    <source>
        <dbReference type="ARBA" id="ARBA00006484"/>
    </source>
</evidence>
<evidence type="ECO:0000256" key="2">
    <source>
        <dbReference type="ARBA" id="ARBA00023002"/>
    </source>
</evidence>
<evidence type="ECO:0000313" key="3">
    <source>
        <dbReference type="EMBL" id="RLN53383.1"/>
    </source>
</evidence>
<protein>
    <submittedName>
        <fullName evidence="3">Uncharacterized protein</fullName>
    </submittedName>
</protein>
<accession>A0A3F2RCX2</accession>
<dbReference type="FunFam" id="3.40.50.720:FF:000084">
    <property type="entry name" value="Short-chain dehydrogenase reductase"/>
    <property type="match status" value="1"/>
</dbReference>
<name>A0A3F2RCX2_9STRA</name>
<dbReference type="InterPro" id="IPR002347">
    <property type="entry name" value="SDR_fam"/>
</dbReference>
<dbReference type="EMBL" id="MBAD02001161">
    <property type="protein sequence ID" value="RLN57794.1"/>
    <property type="molecule type" value="Genomic_DNA"/>
</dbReference>
<dbReference type="GO" id="GO:0016491">
    <property type="term" value="F:oxidoreductase activity"/>
    <property type="evidence" value="ECO:0007669"/>
    <property type="project" value="UniProtKB-KW"/>
</dbReference>
<dbReference type="InterPro" id="IPR036291">
    <property type="entry name" value="NAD(P)-bd_dom_sf"/>
</dbReference>
<keyword evidence="2" id="KW-0560">Oxidoreductase</keyword>
<comment type="similarity">
    <text evidence="1">Belongs to the short-chain dehydrogenases/reductases (SDR) family.</text>
</comment>
<organism evidence="3 5">
    <name type="scientific">Phytophthora kernoviae</name>
    <dbReference type="NCBI Taxonomy" id="325452"/>
    <lineage>
        <taxon>Eukaryota</taxon>
        <taxon>Sar</taxon>
        <taxon>Stramenopiles</taxon>
        <taxon>Oomycota</taxon>
        <taxon>Peronosporomycetes</taxon>
        <taxon>Peronosporales</taxon>
        <taxon>Peronosporaceae</taxon>
        <taxon>Phytophthora</taxon>
    </lineage>
</organism>
<dbReference type="InterPro" id="IPR051911">
    <property type="entry name" value="SDR_oxidoreductase"/>
</dbReference>
<dbReference type="CDD" id="cd05374">
    <property type="entry name" value="17beta-HSD-like_SDR_c"/>
    <property type="match status" value="2"/>
</dbReference>
<dbReference type="PRINTS" id="PR00080">
    <property type="entry name" value="SDRFAMILY"/>
</dbReference>
<dbReference type="Pfam" id="PF00106">
    <property type="entry name" value="adh_short"/>
    <property type="match status" value="2"/>
</dbReference>
<dbReference type="PROSITE" id="PS00061">
    <property type="entry name" value="ADH_SHORT"/>
    <property type="match status" value="2"/>
</dbReference>
<evidence type="ECO:0000313" key="6">
    <source>
        <dbReference type="Proteomes" id="UP000284657"/>
    </source>
</evidence>
<dbReference type="PANTHER" id="PTHR43976">
    <property type="entry name" value="SHORT CHAIN DEHYDROGENASE"/>
    <property type="match status" value="1"/>
</dbReference>
<dbReference type="PANTHER" id="PTHR43976:SF16">
    <property type="entry name" value="SHORT-CHAIN DEHYDROGENASE_REDUCTASE FAMILY PROTEIN"/>
    <property type="match status" value="1"/>
</dbReference>
<comment type="caution">
    <text evidence="3">The sequence shown here is derived from an EMBL/GenBank/DDBJ whole genome shotgun (WGS) entry which is preliminary data.</text>
</comment>
<evidence type="ECO:0000313" key="5">
    <source>
        <dbReference type="Proteomes" id="UP000277300"/>
    </source>
</evidence>
<dbReference type="SUPFAM" id="SSF51735">
    <property type="entry name" value="NAD(P)-binding Rossmann-fold domains"/>
    <property type="match status" value="2"/>
</dbReference>
<gene>
    <name evidence="4" type="ORF">BBJ29_009021</name>
    <name evidence="3" type="ORF">BBP00_00009360</name>
</gene>
<dbReference type="Proteomes" id="UP000284657">
    <property type="component" value="Unassembled WGS sequence"/>
</dbReference>
<dbReference type="Proteomes" id="UP000277300">
    <property type="component" value="Unassembled WGS sequence"/>
</dbReference>
<dbReference type="Gene3D" id="3.40.50.720">
    <property type="entry name" value="NAD(P)-binding Rossmann-like Domain"/>
    <property type="match status" value="2"/>
</dbReference>
<proteinExistence type="inferred from homology"/>
<dbReference type="AlphaFoldDB" id="A0A3F2RCX2"/>
<reference evidence="5 6" key="1">
    <citation type="submission" date="2018-07" db="EMBL/GenBank/DDBJ databases">
        <title>Genome sequencing of oomycete isolates from Chile give support for New Zealand origin for Phytophthora kernoviae and make available the first Nothophytophthora sp. genome.</title>
        <authorList>
            <person name="Studholme D.J."/>
            <person name="Sanfuentes E."/>
            <person name="Panda P."/>
            <person name="Hill R."/>
            <person name="Sambles C."/>
            <person name="Grant M."/>
            <person name="Williams N.M."/>
            <person name="Mcdougal R.L."/>
        </authorList>
    </citation>
    <scope>NUCLEOTIDE SEQUENCE [LARGE SCALE GENOMIC DNA]</scope>
    <source>
        <strain evidence="3">Chile6</strain>
        <strain evidence="4">Chile7</strain>
    </source>
</reference>
<dbReference type="InterPro" id="IPR020904">
    <property type="entry name" value="Sc_DH/Rdtase_CS"/>
</dbReference>
<dbReference type="EMBL" id="MBDO02000625">
    <property type="protein sequence ID" value="RLN53383.1"/>
    <property type="molecule type" value="Genomic_DNA"/>
</dbReference>